<dbReference type="InterPro" id="IPR000713">
    <property type="entry name" value="Mur_ligase_N"/>
</dbReference>
<dbReference type="UniPathway" id="UPA00544"/>
<evidence type="ECO:0000259" key="11">
    <source>
        <dbReference type="Pfam" id="PF02875"/>
    </source>
</evidence>
<keyword evidence="6 9" id="KW-0573">Peptidoglycan synthesis</keyword>
<accession>A0A0F5F1Y2</accession>
<dbReference type="HAMAP" id="MF_02020">
    <property type="entry name" value="Mpl"/>
    <property type="match status" value="1"/>
</dbReference>
<keyword evidence="4 9" id="KW-0067">ATP-binding</keyword>
<dbReference type="InterPro" id="IPR004101">
    <property type="entry name" value="Mur_ligase_C"/>
</dbReference>
<dbReference type="OrthoDB" id="9804126at2"/>
<evidence type="ECO:0000259" key="12">
    <source>
        <dbReference type="Pfam" id="PF08245"/>
    </source>
</evidence>
<evidence type="ECO:0000256" key="6">
    <source>
        <dbReference type="ARBA" id="ARBA00022984"/>
    </source>
</evidence>
<dbReference type="Proteomes" id="UP000254620">
    <property type="component" value="Unassembled WGS sequence"/>
</dbReference>
<dbReference type="eggNOG" id="COG0773">
    <property type="taxonomic scope" value="Bacteria"/>
</dbReference>
<organism evidence="13 14">
    <name type="scientific">Avibacterium paragallinarum</name>
    <name type="common">Haemophilus gallinarum</name>
    <dbReference type="NCBI Taxonomy" id="728"/>
    <lineage>
        <taxon>Bacteria</taxon>
        <taxon>Pseudomonadati</taxon>
        <taxon>Pseudomonadota</taxon>
        <taxon>Gammaproteobacteria</taxon>
        <taxon>Pasteurellales</taxon>
        <taxon>Pasteurellaceae</taxon>
        <taxon>Avibacterium</taxon>
    </lineage>
</organism>
<evidence type="ECO:0000313" key="14">
    <source>
        <dbReference type="Proteomes" id="UP000254620"/>
    </source>
</evidence>
<comment type="pathway">
    <text evidence="9">Cell wall biogenesis; peptidoglycan recycling.</text>
</comment>
<dbReference type="Pfam" id="PF01225">
    <property type="entry name" value="Mur_ligase"/>
    <property type="match status" value="1"/>
</dbReference>
<comment type="catalytic activity">
    <reaction evidence="9">
        <text>UDP-N-acetyl-alpha-D-muramate + L-alanyl-gamma-D-glutamyl-meso-2,6-diaminopimelate + ATP = UDP-N-acetyl-alpha-D-muramoyl-L-alanyl-gamma-D-glutamyl-meso-2,6-diaminopimelate + ADP + phosphate + H(+)</text>
        <dbReference type="Rhea" id="RHEA:29563"/>
        <dbReference type="ChEBI" id="CHEBI:15378"/>
        <dbReference type="ChEBI" id="CHEBI:30616"/>
        <dbReference type="ChEBI" id="CHEBI:43474"/>
        <dbReference type="ChEBI" id="CHEBI:61401"/>
        <dbReference type="ChEBI" id="CHEBI:70757"/>
        <dbReference type="ChEBI" id="CHEBI:83905"/>
        <dbReference type="ChEBI" id="CHEBI:456216"/>
        <dbReference type="EC" id="6.3.2.45"/>
    </reaction>
</comment>
<dbReference type="SUPFAM" id="SSF53244">
    <property type="entry name" value="MurD-like peptide ligases, peptide-binding domain"/>
    <property type="match status" value="1"/>
</dbReference>
<evidence type="ECO:0000256" key="7">
    <source>
        <dbReference type="ARBA" id="ARBA00023306"/>
    </source>
</evidence>
<dbReference type="PANTHER" id="PTHR43445">
    <property type="entry name" value="UDP-N-ACETYLMURAMATE--L-ALANINE LIGASE-RELATED"/>
    <property type="match status" value="1"/>
</dbReference>
<name>A0A0F5F1Y2_AVIPA</name>
<dbReference type="NCBIfam" id="TIGR01081">
    <property type="entry name" value="mpl"/>
    <property type="match status" value="1"/>
</dbReference>
<reference evidence="13 14" key="1">
    <citation type="submission" date="2018-06" db="EMBL/GenBank/DDBJ databases">
        <authorList>
            <consortium name="Pathogen Informatics"/>
            <person name="Doyle S."/>
        </authorList>
    </citation>
    <scope>NUCLEOTIDE SEQUENCE [LARGE SCALE GENOMIC DNA]</scope>
    <source>
        <strain evidence="13 14">NCTC10926</strain>
    </source>
</reference>
<dbReference type="SUPFAM" id="SSF53623">
    <property type="entry name" value="MurD-like peptide ligases, catalytic domain"/>
    <property type="match status" value="1"/>
</dbReference>
<dbReference type="AlphaFoldDB" id="A0A0F5F1Y2"/>
<evidence type="ECO:0000256" key="8">
    <source>
        <dbReference type="ARBA" id="ARBA00023316"/>
    </source>
</evidence>
<dbReference type="STRING" id="728.VY92_09745"/>
<dbReference type="Pfam" id="PF08245">
    <property type="entry name" value="Mur_ligase_M"/>
    <property type="match status" value="1"/>
</dbReference>
<proteinExistence type="inferred from homology"/>
<evidence type="ECO:0000256" key="4">
    <source>
        <dbReference type="ARBA" id="ARBA00022840"/>
    </source>
</evidence>
<keyword evidence="7 9" id="KW-0131">Cell cycle</keyword>
<keyword evidence="8 9" id="KW-0961">Cell wall biogenesis/degradation</keyword>
<feature type="domain" description="Mur ligase C-terminal" evidence="11">
    <location>
        <begin position="316"/>
        <end position="439"/>
    </location>
</feature>
<dbReference type="InterPro" id="IPR036615">
    <property type="entry name" value="Mur_ligase_C_dom_sf"/>
</dbReference>
<keyword evidence="9" id="KW-0460">Magnesium</keyword>
<dbReference type="Gene3D" id="3.90.190.20">
    <property type="entry name" value="Mur ligase, C-terminal domain"/>
    <property type="match status" value="1"/>
</dbReference>
<dbReference type="GO" id="GO:0005524">
    <property type="term" value="F:ATP binding"/>
    <property type="evidence" value="ECO:0007669"/>
    <property type="project" value="UniProtKB-UniRule"/>
</dbReference>
<keyword evidence="3 9" id="KW-0547">Nucleotide-binding</keyword>
<comment type="function">
    <text evidence="9">Reutilizes the intact tripeptide L-alanyl-gamma-D-glutamyl-meso-diaminopimelate by linking it to UDP-N-acetylmuramate.</text>
</comment>
<feature type="domain" description="Mur ligase central" evidence="12">
    <location>
        <begin position="111"/>
        <end position="294"/>
    </location>
</feature>
<dbReference type="EMBL" id="UFSW01000001">
    <property type="protein sequence ID" value="SUU97277.1"/>
    <property type="molecule type" value="Genomic_DNA"/>
</dbReference>
<dbReference type="GO" id="GO:0071555">
    <property type="term" value="P:cell wall organization"/>
    <property type="evidence" value="ECO:0007669"/>
    <property type="project" value="UniProtKB-KW"/>
</dbReference>
<comment type="similarity">
    <text evidence="9">Belongs to the MurCDEF family. Mpl subfamily.</text>
</comment>
<sequence length="459" mass="50909">MTQKHIHILGICGTFMGGVAIIAKQMGYKITGSDVNVYPPMSTFLQENEIEIIPNYDVEQLQPTPDLVLIGNAMKRGNPCVEYVLEHNLPYTSGPQWLHDNLLRERWVLAVSGTHGKTTTTGMLAWILEKNGLNPGFLIGGIAGNFGTSARLGDSPFFVIEADEYDTAFFDKRSKFIHYNPKTLIINNIGFDHADIFDDLKAIQRQFHHMIRTIPASGRILSFAGEQSVKETLDMGCWSEQQFLGENQEWHAERITNDCTEFAVYHFGEKVAQVKWNIVGQHNMHNGLMAIAAAYHAGVSIENACAALGSFINAKRRLELKGEVNGISVYDDFAHHPAEILATLTALRDKVGGGVRILAVLEPRSNTMKMGVHKDELAPALVRADHVFLLQPDSIPWDVVDIANQCVQPANWSGNLDKLVDMIVVEAKPSDHILVMSNGSFGGIHQKLLEKLALKNNSY</sequence>
<dbReference type="FunFam" id="3.90.190.20:FF:000002">
    <property type="entry name" value="UDP-N-acetylmuramate--L-alanyl-gamma-D-glutamyl-meso-2,6-diaminoheptandioate ligase"/>
    <property type="match status" value="1"/>
</dbReference>
<dbReference type="Gene3D" id="3.40.1190.10">
    <property type="entry name" value="Mur-like, catalytic domain"/>
    <property type="match status" value="1"/>
</dbReference>
<protein>
    <recommendedName>
        <fullName evidence="9">UDP-N-acetylmuramate--L-alanyl-gamma-D-glutamyl-meso-2,6-diaminoheptandioate ligase</fullName>
        <ecNumber evidence="9">6.3.2.45</ecNumber>
    </recommendedName>
    <alternativeName>
        <fullName evidence="9">Murein peptide ligase</fullName>
    </alternativeName>
    <alternativeName>
        <fullName evidence="9">UDP-N-acetylmuramate:L-alanyl-gamma-D-glutamyl-meso-diaminopimelate ligase</fullName>
    </alternativeName>
</protein>
<dbReference type="GO" id="GO:0051301">
    <property type="term" value="P:cell division"/>
    <property type="evidence" value="ECO:0007669"/>
    <property type="project" value="UniProtKB-KW"/>
</dbReference>
<dbReference type="RefSeq" id="WP_046097840.1">
    <property type="nucleotide sequence ID" value="NZ_LAEN01000010.1"/>
</dbReference>
<dbReference type="InterPro" id="IPR050061">
    <property type="entry name" value="MurCDEF_pg_biosynth"/>
</dbReference>
<dbReference type="EC" id="6.3.2.45" evidence="9"/>
<gene>
    <name evidence="9 13" type="primary">mpl</name>
    <name evidence="13" type="ORF">NCTC10926_00648</name>
</gene>
<dbReference type="GO" id="GO:0106418">
    <property type="term" value="F:UDP-N-acetylmuramate-L-alanyl-gamma-D-glutamyl-meso-2,6-diaminoheptanedioate ligase activity"/>
    <property type="evidence" value="ECO:0007669"/>
    <property type="project" value="UniProtKB-EC"/>
</dbReference>
<dbReference type="InterPro" id="IPR036565">
    <property type="entry name" value="Mur-like_cat_sf"/>
</dbReference>
<dbReference type="Gene3D" id="3.40.50.720">
    <property type="entry name" value="NAD(P)-binding Rossmann-like Domain"/>
    <property type="match status" value="1"/>
</dbReference>
<dbReference type="GO" id="GO:0009252">
    <property type="term" value="P:peptidoglycan biosynthetic process"/>
    <property type="evidence" value="ECO:0007669"/>
    <property type="project" value="UniProtKB-UniRule"/>
</dbReference>
<feature type="domain" description="Mur ligase N-terminal catalytic" evidence="10">
    <location>
        <begin position="5"/>
        <end position="102"/>
    </location>
</feature>
<dbReference type="InterPro" id="IPR005757">
    <property type="entry name" value="Mpl"/>
</dbReference>
<keyword evidence="1 9" id="KW-0436">Ligase</keyword>
<keyword evidence="2 9" id="KW-0132">Cell division</keyword>
<feature type="binding site" evidence="9">
    <location>
        <begin position="113"/>
        <end position="119"/>
    </location>
    <ligand>
        <name>ATP</name>
        <dbReference type="ChEBI" id="CHEBI:30616"/>
    </ligand>
</feature>
<evidence type="ECO:0000256" key="5">
    <source>
        <dbReference type="ARBA" id="ARBA00022960"/>
    </source>
</evidence>
<evidence type="ECO:0000256" key="1">
    <source>
        <dbReference type="ARBA" id="ARBA00022598"/>
    </source>
</evidence>
<dbReference type="InterPro" id="IPR013221">
    <property type="entry name" value="Mur_ligase_cen"/>
</dbReference>
<evidence type="ECO:0000313" key="13">
    <source>
        <dbReference type="EMBL" id="SUU97277.1"/>
    </source>
</evidence>
<evidence type="ECO:0000256" key="2">
    <source>
        <dbReference type="ARBA" id="ARBA00022618"/>
    </source>
</evidence>
<evidence type="ECO:0000259" key="10">
    <source>
        <dbReference type="Pfam" id="PF01225"/>
    </source>
</evidence>
<dbReference type="Pfam" id="PF02875">
    <property type="entry name" value="Mur_ligase_C"/>
    <property type="match status" value="1"/>
</dbReference>
<dbReference type="GO" id="GO:0009254">
    <property type="term" value="P:peptidoglycan turnover"/>
    <property type="evidence" value="ECO:0007669"/>
    <property type="project" value="UniProtKB-UniRule"/>
</dbReference>
<dbReference type="SUPFAM" id="SSF51984">
    <property type="entry name" value="MurCD N-terminal domain"/>
    <property type="match status" value="1"/>
</dbReference>
<comment type="cofactor">
    <cofactor evidence="9">
        <name>Mg(2+)</name>
        <dbReference type="ChEBI" id="CHEBI:18420"/>
    </cofactor>
</comment>
<evidence type="ECO:0000256" key="9">
    <source>
        <dbReference type="HAMAP-Rule" id="MF_02020"/>
    </source>
</evidence>
<evidence type="ECO:0000256" key="3">
    <source>
        <dbReference type="ARBA" id="ARBA00022741"/>
    </source>
</evidence>
<keyword evidence="5 9" id="KW-0133">Cell shape</keyword>
<dbReference type="PANTHER" id="PTHR43445:SF5">
    <property type="entry name" value="UDP-N-ACETYLMURAMATE--L-ALANYL-GAMMA-D-GLUTAMYL-MESO-2,6-DIAMINOHEPTANDIOATE LIGASE"/>
    <property type="match status" value="1"/>
</dbReference>
<dbReference type="GO" id="GO:0008360">
    <property type="term" value="P:regulation of cell shape"/>
    <property type="evidence" value="ECO:0007669"/>
    <property type="project" value="UniProtKB-KW"/>
</dbReference>